<name>A0AAD6KGY9_9ROSI</name>
<organism evidence="1 2">
    <name type="scientific">Salix udensis</name>
    <dbReference type="NCBI Taxonomy" id="889485"/>
    <lineage>
        <taxon>Eukaryota</taxon>
        <taxon>Viridiplantae</taxon>
        <taxon>Streptophyta</taxon>
        <taxon>Embryophyta</taxon>
        <taxon>Tracheophyta</taxon>
        <taxon>Spermatophyta</taxon>
        <taxon>Magnoliopsida</taxon>
        <taxon>eudicotyledons</taxon>
        <taxon>Gunneridae</taxon>
        <taxon>Pentapetalae</taxon>
        <taxon>rosids</taxon>
        <taxon>fabids</taxon>
        <taxon>Malpighiales</taxon>
        <taxon>Salicaceae</taxon>
        <taxon>Saliceae</taxon>
        <taxon>Salix</taxon>
    </lineage>
</organism>
<dbReference type="AlphaFoldDB" id="A0AAD6KGY9"/>
<proteinExistence type="predicted"/>
<dbReference type="Proteomes" id="UP001162972">
    <property type="component" value="Chromosome 19"/>
</dbReference>
<evidence type="ECO:0000313" key="2">
    <source>
        <dbReference type="Proteomes" id="UP001162972"/>
    </source>
</evidence>
<keyword evidence="2" id="KW-1185">Reference proteome</keyword>
<protein>
    <submittedName>
        <fullName evidence="1">Uncharacterized protein</fullName>
    </submittedName>
</protein>
<gene>
    <name evidence="1" type="ORF">OIU84_027193</name>
</gene>
<accession>A0AAD6KGY9</accession>
<reference evidence="1 2" key="1">
    <citation type="journal article" date="2023" name="Int. J. Mol. Sci.">
        <title>De Novo Assembly and Annotation of 11 Diverse Shrub Willow (Salix) Genomes Reveals Novel Gene Organization in Sex-Linked Regions.</title>
        <authorList>
            <person name="Hyden B."/>
            <person name="Feng K."/>
            <person name="Yates T.B."/>
            <person name="Jawdy S."/>
            <person name="Cereghino C."/>
            <person name="Smart L.B."/>
            <person name="Muchero W."/>
        </authorList>
    </citation>
    <scope>NUCLEOTIDE SEQUENCE [LARGE SCALE GENOMIC DNA]</scope>
    <source>
        <tissue evidence="1">Shoot tip</tissue>
    </source>
</reference>
<comment type="caution">
    <text evidence="1">The sequence shown here is derived from an EMBL/GenBank/DDBJ whole genome shotgun (WGS) entry which is preliminary data.</text>
</comment>
<evidence type="ECO:0000313" key="1">
    <source>
        <dbReference type="EMBL" id="KAJ6422197.1"/>
    </source>
</evidence>
<sequence>MRLRKWDMNTSRCLMLTTSLEECALNKGVLQEIDFVQIYSFRRNENLCFVLIKVCDRQGCRDGAFGSRSNAN</sequence>
<dbReference type="EMBL" id="JAPFFJ010000007">
    <property type="protein sequence ID" value="KAJ6422197.1"/>
    <property type="molecule type" value="Genomic_DNA"/>
</dbReference>